<evidence type="ECO:0000313" key="3">
    <source>
        <dbReference type="Proteomes" id="UP000034176"/>
    </source>
</evidence>
<dbReference type="InterPro" id="IPR051690">
    <property type="entry name" value="PseI-like"/>
</dbReference>
<dbReference type="SMART" id="SM00858">
    <property type="entry name" value="SAF"/>
    <property type="match status" value="1"/>
</dbReference>
<dbReference type="InterPro" id="IPR057736">
    <property type="entry name" value="SAF_PseI/NeuA/NeuB"/>
</dbReference>
<organism evidence="2 3">
    <name type="scientific">Candidatus Gottesmanbacteria bacterium GW2011_GWA1_34_13</name>
    <dbReference type="NCBI Taxonomy" id="1618434"/>
    <lineage>
        <taxon>Bacteria</taxon>
        <taxon>Candidatus Gottesmaniibacteriota</taxon>
    </lineage>
</organism>
<dbReference type="InterPro" id="IPR013132">
    <property type="entry name" value="PseI/NeuA/B-like_N"/>
</dbReference>
<dbReference type="Pfam" id="PF08666">
    <property type="entry name" value="SAF"/>
    <property type="match status" value="1"/>
</dbReference>
<sequence length="351" mass="39604">MNNINFKIGKKTIGENSPCFIVAEMSGNHNQDIDQAYKIVDEAAKSGVDAIKLQTYTPKTLTINSNKKWFKITSGKWKGTTLYTLYQKTYTPWEWQPKLKSYAEKKGLICFSTPFDNSAVDFLEKMNVSLYKIASFENIDLELLKRIGKTKKPVIISRGLASLEDIKLAIKTLKTAGSKNIAVLHCISSYPATLNQMNIRTMQDIQHKFKVITGLSDHSLGLTASITAVAMGAKIIEKHITLSRKDDGYDSTFSLEPKEMKQLVITIRDVEKAMGKITYKPDKQESENIIFKRSLFAVKDIKKGERITYKNIKCIRPGYGISPVYLDQIIGKAAKQNIEKGSPLSWKMIQE</sequence>
<dbReference type="GO" id="GO:0047444">
    <property type="term" value="F:N-acylneuraminate-9-phosphate synthase activity"/>
    <property type="evidence" value="ECO:0007669"/>
    <property type="project" value="TreeGrafter"/>
</dbReference>
<dbReference type="GO" id="GO:0016051">
    <property type="term" value="P:carbohydrate biosynthetic process"/>
    <property type="evidence" value="ECO:0007669"/>
    <property type="project" value="InterPro"/>
</dbReference>
<comment type="caution">
    <text evidence="2">The sequence shown here is derived from an EMBL/GenBank/DDBJ whole genome shotgun (WGS) entry which is preliminary data.</text>
</comment>
<dbReference type="CDD" id="cd11615">
    <property type="entry name" value="SAF_NeuB_like"/>
    <property type="match status" value="1"/>
</dbReference>
<proteinExistence type="predicted"/>
<dbReference type="EMBL" id="LBPN01000001">
    <property type="protein sequence ID" value="KKP59992.1"/>
    <property type="molecule type" value="Genomic_DNA"/>
</dbReference>
<dbReference type="PROSITE" id="PS50844">
    <property type="entry name" value="AFP_LIKE"/>
    <property type="match status" value="1"/>
</dbReference>
<dbReference type="Proteomes" id="UP000034176">
    <property type="component" value="Unassembled WGS sequence"/>
</dbReference>
<feature type="domain" description="AFP-like" evidence="1">
    <location>
        <begin position="294"/>
        <end position="351"/>
    </location>
</feature>
<dbReference type="Gene3D" id="3.20.20.70">
    <property type="entry name" value="Aldolase class I"/>
    <property type="match status" value="1"/>
</dbReference>
<dbReference type="PANTHER" id="PTHR42966">
    <property type="entry name" value="N-ACETYLNEURAMINATE SYNTHASE"/>
    <property type="match status" value="1"/>
</dbReference>
<dbReference type="AlphaFoldDB" id="A0A0G0DXV4"/>
<dbReference type="STRING" id="1618434.UR52_C0001G0072"/>
<dbReference type="PANTHER" id="PTHR42966:SF2">
    <property type="entry name" value="PSEUDAMINIC ACID SYNTHASE"/>
    <property type="match status" value="1"/>
</dbReference>
<dbReference type="Pfam" id="PF03102">
    <property type="entry name" value="NeuB"/>
    <property type="match status" value="1"/>
</dbReference>
<dbReference type="InterPro" id="IPR013974">
    <property type="entry name" value="SAF"/>
</dbReference>
<protein>
    <submittedName>
        <fullName evidence="2">Sialic acid synthase</fullName>
    </submittedName>
</protein>
<dbReference type="SUPFAM" id="SSF51269">
    <property type="entry name" value="AFP III-like domain"/>
    <property type="match status" value="1"/>
</dbReference>
<dbReference type="SUPFAM" id="SSF51569">
    <property type="entry name" value="Aldolase"/>
    <property type="match status" value="1"/>
</dbReference>
<dbReference type="InterPro" id="IPR036732">
    <property type="entry name" value="AFP_Neu5c_C_sf"/>
</dbReference>
<dbReference type="NCBIfam" id="TIGR03586">
    <property type="entry name" value="PseI"/>
    <property type="match status" value="1"/>
</dbReference>
<dbReference type="InterPro" id="IPR013785">
    <property type="entry name" value="Aldolase_TIM"/>
</dbReference>
<dbReference type="Gene3D" id="3.90.1210.10">
    <property type="entry name" value="Antifreeze-like/N-acetylneuraminic acid synthase C-terminal domain"/>
    <property type="match status" value="1"/>
</dbReference>
<evidence type="ECO:0000259" key="1">
    <source>
        <dbReference type="PROSITE" id="PS50844"/>
    </source>
</evidence>
<dbReference type="PATRIC" id="fig|1618434.3.peg.73"/>
<dbReference type="InterPro" id="IPR020030">
    <property type="entry name" value="Pseudaminic_synth_PseI"/>
</dbReference>
<name>A0A0G0DXV4_9BACT</name>
<dbReference type="InterPro" id="IPR006190">
    <property type="entry name" value="SAF_AFP_Neu5Ac"/>
</dbReference>
<accession>A0A0G0DXV4</accession>
<evidence type="ECO:0000313" key="2">
    <source>
        <dbReference type="EMBL" id="KKP59992.1"/>
    </source>
</evidence>
<reference evidence="2 3" key="1">
    <citation type="journal article" date="2015" name="Nature">
        <title>rRNA introns, odd ribosomes, and small enigmatic genomes across a large radiation of phyla.</title>
        <authorList>
            <person name="Brown C.T."/>
            <person name="Hug L.A."/>
            <person name="Thomas B.C."/>
            <person name="Sharon I."/>
            <person name="Castelle C.J."/>
            <person name="Singh A."/>
            <person name="Wilkins M.J."/>
            <person name="Williams K.H."/>
            <person name="Banfield J.F."/>
        </authorList>
    </citation>
    <scope>NUCLEOTIDE SEQUENCE [LARGE SCALE GENOMIC DNA]</scope>
</reference>
<gene>
    <name evidence="2" type="ORF">UR52_C0001G0072</name>
</gene>